<keyword evidence="2" id="KW-1185">Reference proteome</keyword>
<dbReference type="EMBL" id="SAEB01000009">
    <property type="protein sequence ID" value="RVD82552.1"/>
    <property type="molecule type" value="Genomic_DNA"/>
</dbReference>
<dbReference type="VEuPathDB" id="FungiDB:DFL_006974"/>
<reference evidence="1 2" key="1">
    <citation type="submission" date="2019-01" db="EMBL/GenBank/DDBJ databases">
        <title>Intercellular communication is required for trap formation in the nematode-trapping fungus Duddingtonia flagrans.</title>
        <authorList>
            <person name="Youssar L."/>
            <person name="Wernet V."/>
            <person name="Hensel N."/>
            <person name="Hildebrandt H.-G."/>
            <person name="Fischer R."/>
        </authorList>
    </citation>
    <scope>NUCLEOTIDE SEQUENCE [LARGE SCALE GENOMIC DNA]</scope>
    <source>
        <strain evidence="1 2">CBS H-5679</strain>
    </source>
</reference>
<dbReference type="AlphaFoldDB" id="A0A436ZUQ6"/>
<evidence type="ECO:0000313" key="2">
    <source>
        <dbReference type="Proteomes" id="UP000283090"/>
    </source>
</evidence>
<sequence>MPSLNPPILYRSVVSKRVSKQQEVLNTLTKDNGLTAAIPQPTNSTIQSLLLTDNPLRPVSSVPRQPLVDLIQRLNPLLHLALLDLDGGDRSSQIRLGDMVFRGYETGNGDVGGRNGVTTIDLDSGFLG</sequence>
<gene>
    <name evidence="1" type="ORF">DFL_006974</name>
</gene>
<organism evidence="1 2">
    <name type="scientific">Arthrobotrys flagrans</name>
    <name type="common">Nematode-trapping fungus</name>
    <name type="synonym">Trichothecium flagrans</name>
    <dbReference type="NCBI Taxonomy" id="97331"/>
    <lineage>
        <taxon>Eukaryota</taxon>
        <taxon>Fungi</taxon>
        <taxon>Dikarya</taxon>
        <taxon>Ascomycota</taxon>
        <taxon>Pezizomycotina</taxon>
        <taxon>Orbiliomycetes</taxon>
        <taxon>Orbiliales</taxon>
        <taxon>Orbiliaceae</taxon>
        <taxon>Arthrobotrys</taxon>
    </lineage>
</organism>
<evidence type="ECO:0000313" key="1">
    <source>
        <dbReference type="EMBL" id="RVD82552.1"/>
    </source>
</evidence>
<protein>
    <submittedName>
        <fullName evidence="1">Uncharacterized protein</fullName>
    </submittedName>
</protein>
<dbReference type="Proteomes" id="UP000283090">
    <property type="component" value="Unassembled WGS sequence"/>
</dbReference>
<name>A0A436ZUQ6_ARTFL</name>
<comment type="caution">
    <text evidence="1">The sequence shown here is derived from an EMBL/GenBank/DDBJ whole genome shotgun (WGS) entry which is preliminary data.</text>
</comment>
<accession>A0A436ZUQ6</accession>
<proteinExistence type="predicted"/>
<dbReference type="GeneID" id="93589285"/>
<dbReference type="RefSeq" id="XP_067488096.1">
    <property type="nucleotide sequence ID" value="XM_067636484.1"/>
</dbReference>